<sequence>MGMAIPLSVGRGAAHHQAAQWLVTFIVEREPRLPDMER</sequence>
<dbReference type="Proteomes" id="UP000219993">
    <property type="component" value="Chromosome"/>
</dbReference>
<dbReference type="KEGG" id="hbe:BEI_1449"/>
<evidence type="ECO:0000313" key="2">
    <source>
        <dbReference type="Proteomes" id="UP000219993"/>
    </source>
</evidence>
<evidence type="ECO:0000313" key="1">
    <source>
        <dbReference type="EMBL" id="ATJ82436.1"/>
    </source>
</evidence>
<proteinExistence type="predicted"/>
<reference evidence="1 2" key="1">
    <citation type="journal article" date="2017" name="Sci. Rep.">
        <title>Revealing the Saline Adaptation Strategies of the Halophilic Bacterium Halomonas beimenensis through High-throughput Omics and Transposon Mutagenesis Approaches.</title>
        <authorList>
            <person name="Chen Y.H."/>
            <person name="Lin S.S."/>
            <person name="Shyu Y.T."/>
        </authorList>
    </citation>
    <scope>NUCLEOTIDE SEQUENCE [LARGE SCALE GENOMIC DNA]</scope>
    <source>
        <strain evidence="1 2">NTU-111</strain>
    </source>
</reference>
<name>A0A291P6B6_9GAMM</name>
<dbReference type="AlphaFoldDB" id="A0A291P6B6"/>
<organism evidence="1 2">
    <name type="scientific">Halomonas beimenensis</name>
    <dbReference type="NCBI Taxonomy" id="475662"/>
    <lineage>
        <taxon>Bacteria</taxon>
        <taxon>Pseudomonadati</taxon>
        <taxon>Pseudomonadota</taxon>
        <taxon>Gammaproteobacteria</taxon>
        <taxon>Oceanospirillales</taxon>
        <taxon>Halomonadaceae</taxon>
        <taxon>Halomonas</taxon>
    </lineage>
</organism>
<protein>
    <submittedName>
        <fullName evidence="1">Uncharacterized protein</fullName>
    </submittedName>
</protein>
<gene>
    <name evidence="1" type="ORF">BEI_1449</name>
</gene>
<accession>A0A291P6B6</accession>
<keyword evidence="2" id="KW-1185">Reference proteome</keyword>
<dbReference type="EMBL" id="CP021435">
    <property type="protein sequence ID" value="ATJ82436.1"/>
    <property type="molecule type" value="Genomic_DNA"/>
</dbReference>